<dbReference type="Gramene" id="Psat02G0520800-T1">
    <property type="protein sequence ID" value="KAI5439743.1"/>
    <property type="gene ID" value="KIW84_025208"/>
</dbReference>
<dbReference type="EMBL" id="JAMSHJ010000002">
    <property type="protein sequence ID" value="KAI5439743.1"/>
    <property type="molecule type" value="Genomic_DNA"/>
</dbReference>
<dbReference type="AlphaFoldDB" id="A0A9D4YJV4"/>
<protein>
    <recommendedName>
        <fullName evidence="2">Aminopeptidase N-like N-terminal domain-containing protein</fullName>
    </recommendedName>
</protein>
<sequence length="323" mass="36119">MFPSFTSSIAHVRFTSTTLQNQPSHNHALAHFHEVQLMSSCFATASHHHYPAGNGYGLVLHPLVPVIEQPSLVITNKFSNLQKLKMMKFGSQYKHNGEKRNMAVAQFEPADARRCFPCWDEPACKATFKITLDVPSDPVALSNIPVAEEKLMTISKLFRIKNHQSCQHIWLLSSLVCLITWKIILPTGSKSECIVKSARQTKGNLHLMLLWKLWDYTRITSTLLTPCQNWIQFLLILNLFWCCLKSENASSCTNKVPCIIMGVNAAPTSTQNLAYRGQGLTGSAVNPQYLPSQQNANTRPPQSQGLPGSVAKHNIFLPSRIQP</sequence>
<dbReference type="Pfam" id="PF17900">
    <property type="entry name" value="Peptidase_M1_N"/>
    <property type="match status" value="1"/>
</dbReference>
<dbReference type="InterPro" id="IPR045357">
    <property type="entry name" value="Aminopeptidase_N-like_N"/>
</dbReference>
<dbReference type="GO" id="GO:0008270">
    <property type="term" value="F:zinc ion binding"/>
    <property type="evidence" value="ECO:0007669"/>
    <property type="project" value="TreeGrafter"/>
</dbReference>
<dbReference type="InterPro" id="IPR042097">
    <property type="entry name" value="Aminopeptidase_N-like_N_sf"/>
</dbReference>
<dbReference type="SUPFAM" id="SSF63737">
    <property type="entry name" value="Leukotriene A4 hydrolase N-terminal domain"/>
    <property type="match status" value="1"/>
</dbReference>
<accession>A0A9D4YJV4</accession>
<dbReference type="PANTHER" id="PTHR11533">
    <property type="entry name" value="PROTEASE M1 ZINC METALLOPROTEASE"/>
    <property type="match status" value="1"/>
</dbReference>
<evidence type="ECO:0000259" key="2">
    <source>
        <dbReference type="Pfam" id="PF17900"/>
    </source>
</evidence>
<organism evidence="3 4">
    <name type="scientific">Pisum sativum</name>
    <name type="common">Garden pea</name>
    <name type="synonym">Lathyrus oleraceus</name>
    <dbReference type="NCBI Taxonomy" id="3888"/>
    <lineage>
        <taxon>Eukaryota</taxon>
        <taxon>Viridiplantae</taxon>
        <taxon>Streptophyta</taxon>
        <taxon>Embryophyta</taxon>
        <taxon>Tracheophyta</taxon>
        <taxon>Spermatophyta</taxon>
        <taxon>Magnoliopsida</taxon>
        <taxon>eudicotyledons</taxon>
        <taxon>Gunneridae</taxon>
        <taxon>Pentapetalae</taxon>
        <taxon>rosids</taxon>
        <taxon>fabids</taxon>
        <taxon>Fabales</taxon>
        <taxon>Fabaceae</taxon>
        <taxon>Papilionoideae</taxon>
        <taxon>50 kb inversion clade</taxon>
        <taxon>NPAAA clade</taxon>
        <taxon>Hologalegina</taxon>
        <taxon>IRL clade</taxon>
        <taxon>Fabeae</taxon>
        <taxon>Lathyrus</taxon>
    </lineage>
</organism>
<gene>
    <name evidence="3" type="ORF">KIW84_025208</name>
</gene>
<feature type="region of interest" description="Disordered" evidence="1">
    <location>
        <begin position="289"/>
        <end position="310"/>
    </location>
</feature>
<dbReference type="GO" id="GO:0043171">
    <property type="term" value="P:peptide catabolic process"/>
    <property type="evidence" value="ECO:0007669"/>
    <property type="project" value="TreeGrafter"/>
</dbReference>
<dbReference type="Proteomes" id="UP001058974">
    <property type="component" value="Chromosome 2"/>
</dbReference>
<proteinExistence type="predicted"/>
<comment type="caution">
    <text evidence="3">The sequence shown here is derived from an EMBL/GenBank/DDBJ whole genome shotgun (WGS) entry which is preliminary data.</text>
</comment>
<evidence type="ECO:0000313" key="3">
    <source>
        <dbReference type="EMBL" id="KAI5439743.1"/>
    </source>
</evidence>
<dbReference type="GO" id="GO:0042277">
    <property type="term" value="F:peptide binding"/>
    <property type="evidence" value="ECO:0007669"/>
    <property type="project" value="TreeGrafter"/>
</dbReference>
<feature type="compositionally biased region" description="Polar residues" evidence="1">
    <location>
        <begin position="289"/>
        <end position="306"/>
    </location>
</feature>
<dbReference type="GO" id="GO:0005615">
    <property type="term" value="C:extracellular space"/>
    <property type="evidence" value="ECO:0007669"/>
    <property type="project" value="TreeGrafter"/>
</dbReference>
<dbReference type="GO" id="GO:0016020">
    <property type="term" value="C:membrane"/>
    <property type="evidence" value="ECO:0007669"/>
    <property type="project" value="TreeGrafter"/>
</dbReference>
<dbReference type="GO" id="GO:0006508">
    <property type="term" value="P:proteolysis"/>
    <property type="evidence" value="ECO:0007669"/>
    <property type="project" value="TreeGrafter"/>
</dbReference>
<keyword evidence="4" id="KW-1185">Reference proteome</keyword>
<dbReference type="PANTHER" id="PTHR11533:SF174">
    <property type="entry name" value="PUROMYCIN-SENSITIVE AMINOPEPTIDASE-RELATED"/>
    <property type="match status" value="1"/>
</dbReference>
<feature type="domain" description="Aminopeptidase N-like N-terminal" evidence="2">
    <location>
        <begin position="69"/>
        <end position="150"/>
    </location>
</feature>
<reference evidence="3 4" key="1">
    <citation type="journal article" date="2022" name="Nat. Genet.">
        <title>Improved pea reference genome and pan-genome highlight genomic features and evolutionary characteristics.</title>
        <authorList>
            <person name="Yang T."/>
            <person name="Liu R."/>
            <person name="Luo Y."/>
            <person name="Hu S."/>
            <person name="Wang D."/>
            <person name="Wang C."/>
            <person name="Pandey M.K."/>
            <person name="Ge S."/>
            <person name="Xu Q."/>
            <person name="Li N."/>
            <person name="Li G."/>
            <person name="Huang Y."/>
            <person name="Saxena R.K."/>
            <person name="Ji Y."/>
            <person name="Li M."/>
            <person name="Yan X."/>
            <person name="He Y."/>
            <person name="Liu Y."/>
            <person name="Wang X."/>
            <person name="Xiang C."/>
            <person name="Varshney R.K."/>
            <person name="Ding H."/>
            <person name="Gao S."/>
            <person name="Zong X."/>
        </authorList>
    </citation>
    <scope>NUCLEOTIDE SEQUENCE [LARGE SCALE GENOMIC DNA]</scope>
    <source>
        <strain evidence="3 4">cv. Zhongwan 6</strain>
    </source>
</reference>
<evidence type="ECO:0000256" key="1">
    <source>
        <dbReference type="SAM" id="MobiDB-lite"/>
    </source>
</evidence>
<dbReference type="InterPro" id="IPR050344">
    <property type="entry name" value="Peptidase_M1_aminopeptidases"/>
</dbReference>
<name>A0A9D4YJV4_PEA</name>
<dbReference type="GO" id="GO:0070006">
    <property type="term" value="F:metalloaminopeptidase activity"/>
    <property type="evidence" value="ECO:0007669"/>
    <property type="project" value="TreeGrafter"/>
</dbReference>
<evidence type="ECO:0000313" key="4">
    <source>
        <dbReference type="Proteomes" id="UP001058974"/>
    </source>
</evidence>
<dbReference type="Gene3D" id="2.60.40.1730">
    <property type="entry name" value="tricorn interacting facor f3 domain"/>
    <property type="match status" value="1"/>
</dbReference>
<dbReference type="GO" id="GO:0005737">
    <property type="term" value="C:cytoplasm"/>
    <property type="evidence" value="ECO:0007669"/>
    <property type="project" value="TreeGrafter"/>
</dbReference>